<dbReference type="RefSeq" id="XP_004255745.1">
    <property type="nucleotide sequence ID" value="XM_004255697.1"/>
</dbReference>
<feature type="compositionally biased region" description="Pro residues" evidence="1">
    <location>
        <begin position="225"/>
        <end position="241"/>
    </location>
</feature>
<feature type="region of interest" description="Disordered" evidence="1">
    <location>
        <begin position="104"/>
        <end position="246"/>
    </location>
</feature>
<proteinExistence type="predicted"/>
<dbReference type="Proteomes" id="UP000014680">
    <property type="component" value="Unassembled WGS sequence"/>
</dbReference>
<dbReference type="PANTHER" id="PTHR14000:SF1">
    <property type="entry name" value="HISTONE H2A DEUBIQUITINASE (DUF3755)"/>
    <property type="match status" value="1"/>
</dbReference>
<dbReference type="AlphaFoldDB" id="A0A0A1UA09"/>
<evidence type="ECO:0000313" key="3">
    <source>
        <dbReference type="Proteomes" id="UP000014680"/>
    </source>
</evidence>
<reference evidence="2 3" key="1">
    <citation type="submission" date="2012-10" db="EMBL/GenBank/DDBJ databases">
        <authorList>
            <person name="Zafar N."/>
            <person name="Inman J."/>
            <person name="Hall N."/>
            <person name="Lorenzi H."/>
            <person name="Caler E."/>
        </authorList>
    </citation>
    <scope>NUCLEOTIDE SEQUENCE [LARGE SCALE GENOMIC DNA]</scope>
    <source>
        <strain evidence="2 3">IP1</strain>
    </source>
</reference>
<organism evidence="2 3">
    <name type="scientific">Entamoeba invadens IP1</name>
    <dbReference type="NCBI Taxonomy" id="370355"/>
    <lineage>
        <taxon>Eukaryota</taxon>
        <taxon>Amoebozoa</taxon>
        <taxon>Evosea</taxon>
        <taxon>Archamoebae</taxon>
        <taxon>Mastigamoebida</taxon>
        <taxon>Entamoebidae</taxon>
        <taxon>Entamoeba</taxon>
    </lineage>
</organism>
<name>A0A0A1UA09_ENTIV</name>
<dbReference type="OMA" id="EENMRHY"/>
<evidence type="ECO:0000313" key="2">
    <source>
        <dbReference type="EMBL" id="ELP88974.1"/>
    </source>
</evidence>
<keyword evidence="3" id="KW-1185">Reference proteome</keyword>
<sequence>MANPHSSIPRPRSSPSQDDCPTPNIAEYIKSIPAWSPEEQLILEENMRHYPSSQNAEFKRLTLLMTNLPNKRLRDVSLRVKYMKAKEKGDITWENFLQSSFGQQKVELSPSHSVKSPRATPVEREDDSQKKGRRPIRMKKEDEDLSMSSNSNQVSSVVSSNYNVRGDRDASMSISSNNTTPLTFSQPPPQFQLQPPRAQLSTSNIPIQPQPHAYNRPGMFQQPTFQPPPQQQRVPQPPPQMMYPQQPQRDRYQLPDDQTCHQLLMDNERCIETITQSILQKRGDISESVAVFNSNFNRLMQITNQMGMMPAFGFQPMGINASPKFKKIDMPPQDLRNSQSTYGFDFSVGKPMQRDLSLDGRRSDLM</sequence>
<protein>
    <recommendedName>
        <fullName evidence="4">Myb-like domain-containing protein</fullName>
    </recommendedName>
</protein>
<dbReference type="PANTHER" id="PTHR14000">
    <property type="entry name" value="FINGER CCCH DOMAIN PROTEIN, PUTATIVE (DUF3755)-RELATED"/>
    <property type="match status" value="1"/>
</dbReference>
<feature type="compositionally biased region" description="Low complexity" evidence="1">
    <location>
        <begin position="1"/>
        <end position="16"/>
    </location>
</feature>
<gene>
    <name evidence="2" type="ORF">EIN_491830</name>
</gene>
<feature type="region of interest" description="Disordered" evidence="1">
    <location>
        <begin position="1"/>
        <end position="24"/>
    </location>
</feature>
<feature type="compositionally biased region" description="Low complexity" evidence="1">
    <location>
        <begin position="179"/>
        <end position="196"/>
    </location>
</feature>
<evidence type="ECO:0008006" key="4">
    <source>
        <dbReference type="Google" id="ProtNLM"/>
    </source>
</evidence>
<evidence type="ECO:0000256" key="1">
    <source>
        <dbReference type="SAM" id="MobiDB-lite"/>
    </source>
</evidence>
<dbReference type="GeneID" id="14887952"/>
<feature type="compositionally biased region" description="Basic and acidic residues" evidence="1">
    <location>
        <begin position="121"/>
        <end position="130"/>
    </location>
</feature>
<dbReference type="OrthoDB" id="30132at2759"/>
<dbReference type="VEuPathDB" id="AmoebaDB:EIN_491830"/>
<dbReference type="KEGG" id="eiv:EIN_491830"/>
<accession>A0A0A1UA09</accession>
<dbReference type="EMBL" id="KB206684">
    <property type="protein sequence ID" value="ELP88974.1"/>
    <property type="molecule type" value="Genomic_DNA"/>
</dbReference>
<feature type="compositionally biased region" description="Low complexity" evidence="1">
    <location>
        <begin position="146"/>
        <end position="164"/>
    </location>
</feature>